<dbReference type="SUPFAM" id="SSF51011">
    <property type="entry name" value="Glycosyl hydrolase domain"/>
    <property type="match status" value="1"/>
</dbReference>
<dbReference type="EMBL" id="JBGMEG010000014">
    <property type="protein sequence ID" value="MFO3718144.1"/>
    <property type="molecule type" value="Genomic_DNA"/>
</dbReference>
<evidence type="ECO:0000256" key="2">
    <source>
        <dbReference type="ARBA" id="ARBA00022676"/>
    </source>
</evidence>
<evidence type="ECO:0000313" key="5">
    <source>
        <dbReference type="EMBL" id="MFO3718144.1"/>
    </source>
</evidence>
<dbReference type="PANTHER" id="PTHR43651:SF3">
    <property type="entry name" value="1,4-ALPHA-GLUCAN-BRANCHING ENZYME"/>
    <property type="match status" value="1"/>
</dbReference>
<dbReference type="RefSeq" id="WP_410024701.1">
    <property type="nucleotide sequence ID" value="NZ_JBGMEG010000014.1"/>
</dbReference>
<dbReference type="SUPFAM" id="SSF81296">
    <property type="entry name" value="E set domains"/>
    <property type="match status" value="1"/>
</dbReference>
<dbReference type="InterPro" id="IPR013780">
    <property type="entry name" value="Glyco_hydro_b"/>
</dbReference>
<comment type="caution">
    <text evidence="5">The sequence shown here is derived from an EMBL/GenBank/DDBJ whole genome shotgun (WGS) entry which is preliminary data.</text>
</comment>
<dbReference type="InterPro" id="IPR014756">
    <property type="entry name" value="Ig_E-set"/>
</dbReference>
<proteinExistence type="predicted"/>
<keyword evidence="6" id="KW-1185">Reference proteome</keyword>
<dbReference type="PIRSF" id="PIRSF000463">
    <property type="entry name" value="GlgB"/>
    <property type="match status" value="1"/>
</dbReference>
<dbReference type="PANTHER" id="PTHR43651">
    <property type="entry name" value="1,4-ALPHA-GLUCAN-BRANCHING ENZYME"/>
    <property type="match status" value="1"/>
</dbReference>
<dbReference type="InterPro" id="IPR044143">
    <property type="entry name" value="GlgB_N_E_set_prok"/>
</dbReference>
<keyword evidence="2" id="KW-0328">Glycosyltransferase</keyword>
<accession>A0ABW9N277</accession>
<dbReference type="InterPro" id="IPR006048">
    <property type="entry name" value="A-amylase/branching_C"/>
</dbReference>
<dbReference type="Pfam" id="PF02922">
    <property type="entry name" value="CBM_48"/>
    <property type="match status" value="1"/>
</dbReference>
<dbReference type="InterPro" id="IPR004193">
    <property type="entry name" value="Glyco_hydro_13_N"/>
</dbReference>
<dbReference type="CDD" id="cd02855">
    <property type="entry name" value="E_set_GBE_prok_N"/>
    <property type="match status" value="1"/>
</dbReference>
<keyword evidence="2" id="KW-0808">Transferase</keyword>
<dbReference type="Proteomes" id="UP001637993">
    <property type="component" value="Unassembled WGS sequence"/>
</dbReference>
<dbReference type="InterPro" id="IPR037439">
    <property type="entry name" value="Branching_enzy"/>
</dbReference>
<dbReference type="Pfam" id="PF02806">
    <property type="entry name" value="Alpha-amylase_C"/>
    <property type="match status" value="1"/>
</dbReference>
<evidence type="ECO:0000313" key="6">
    <source>
        <dbReference type="Proteomes" id="UP001637993"/>
    </source>
</evidence>
<dbReference type="Gene3D" id="2.60.40.1180">
    <property type="entry name" value="Golgi alpha-mannosidase II"/>
    <property type="match status" value="1"/>
</dbReference>
<dbReference type="SUPFAM" id="SSF51445">
    <property type="entry name" value="(Trans)glycosidases"/>
    <property type="match status" value="1"/>
</dbReference>
<gene>
    <name evidence="5" type="ORF">AB9Q04_07365</name>
</gene>
<dbReference type="Gene3D" id="2.60.40.10">
    <property type="entry name" value="Immunoglobulins"/>
    <property type="match status" value="1"/>
</dbReference>
<organism evidence="5 6">
    <name type="scientific">Anaerococcus groningensis</name>
    <dbReference type="NCBI Taxonomy" id="3115616"/>
    <lineage>
        <taxon>Bacteria</taxon>
        <taxon>Bacillati</taxon>
        <taxon>Bacillota</taxon>
        <taxon>Tissierellia</taxon>
        <taxon>Tissierellales</taxon>
        <taxon>Peptoniphilaceae</taxon>
        <taxon>Anaerococcus</taxon>
    </lineage>
</organism>
<feature type="domain" description="Glycoside hydrolase family 13 N-terminal" evidence="4">
    <location>
        <begin position="18"/>
        <end position="93"/>
    </location>
</feature>
<evidence type="ECO:0000259" key="4">
    <source>
        <dbReference type="Pfam" id="PF02922"/>
    </source>
</evidence>
<feature type="domain" description="Alpha-amylase/branching enzyme C-terminal all beta" evidence="3">
    <location>
        <begin position="473"/>
        <end position="524"/>
    </location>
</feature>
<name>A0ABW9N277_9FIRM</name>
<sequence>MDTKKFIDGQSKKAYEFFGNHPKDGGYIFRVFAPNAYKVELIGDFNDWQGQGLRKYRTGVFSANIKNAKKGDRYQYKLTTREGEIIKKLDPYAREMSVKENCSLVGDDDYDFKNKKVNKKPKNIYQVHLGSLLKDETFSFDKLIDHCVANNFDCISFLPVTEYENYKSYGYKSTGLFAFAGRYGSKIDFKEFIDKAHANNIGVIVELDIYEFDENPYFLDNFDGTNLYTYDFSDIKYNFYGGLNFDPNKNASRSYILSVVNYWLTEFNLDGIALANIENAIYWQGQEDRGINQNWVEFLEEIISIIHNNKAYAIAIFNGTYNLDLSFDYVYDLSFRNILRIMQKSPFERDNYKRDIQNLIIADNSKKVLGFSYVDAFLDEASLAMKMHGEDKIGQLKTLITFLYSLNSSKMIFMGDELASFKTFSVFDKTSFKTKIDKNLTFNDFYKDLTSLYKKEKALSSNESTTKLLDIGGYSIYAYIRTYKDKKVLIIINLTDLEYKIPSPYKLEELINTEALAYKGSGNVNGILNKNDFIKIRPFGSAIFKIKEDEL</sequence>
<evidence type="ECO:0000259" key="3">
    <source>
        <dbReference type="Pfam" id="PF02806"/>
    </source>
</evidence>
<reference evidence="5 6" key="1">
    <citation type="journal article" date="2025" name="Anaerobe">
        <title>Description of Anaerococcus kampingiae sp. nov., Anaerococcus groningensis sp. nov., Anaerococcus martiniensis sp. nov., and Anaerococcus cruorum sp. nov., isolated from human clinical specimens.</title>
        <authorList>
            <person name="Boiten K.E."/>
            <person name="Meijer J."/>
            <person name="van Wezel E.M."/>
            <person name="Veloo A.C.M."/>
        </authorList>
    </citation>
    <scope>NUCLEOTIDE SEQUENCE [LARGE SCALE GENOMIC DNA]</scope>
    <source>
        <strain evidence="5 6">ENR1011</strain>
    </source>
</reference>
<dbReference type="InterPro" id="IPR013783">
    <property type="entry name" value="Ig-like_fold"/>
</dbReference>
<comment type="function">
    <text evidence="1">Catalyzes the formation of the alpha-1,6-glucosidic linkages in glycogen by scission of a 1,4-alpha-linked oligosaccharide from growing alpha-1,4-glucan chains and the subsequent attachment of the oligosaccharide to the alpha-1,6 position.</text>
</comment>
<dbReference type="Gene3D" id="3.20.20.80">
    <property type="entry name" value="Glycosidases"/>
    <property type="match status" value="1"/>
</dbReference>
<dbReference type="InterPro" id="IPR017853">
    <property type="entry name" value="GH"/>
</dbReference>
<protein>
    <submittedName>
        <fullName evidence="5">Alpha amylase C-terminal domain-containing protein</fullName>
    </submittedName>
</protein>
<evidence type="ECO:0000256" key="1">
    <source>
        <dbReference type="ARBA" id="ARBA00002953"/>
    </source>
</evidence>